<feature type="compositionally biased region" description="Gly residues" evidence="3">
    <location>
        <begin position="301"/>
        <end position="312"/>
    </location>
</feature>
<sequence length="372" mass="42245">MDIPEKPDKKISELYKEGFLGLEKVNNSSEATNSGSVQSQVRQAQKALEDCTRLVSTVDMFSPNESIEEVSSLNLRYLLLPALLGKLTLKLATDASGRFEVVKLADAYFKDFLRRCRDYGAVDHETVAIYLEEQDEQNAGNGTVVPIVRDRNPDLTAMVQKRNDKIRRFQEEKERERRLKELQELVERDDADDERVREYHMTLLKSNIAQALDELASLQQEKNILQHMERLKKESAGYDEVPQGQRPPSRRPPPQRQGLKPVIITKDHAMKQVFGAGYPSLPVMTVDEFYEQRVRQGKFPGGQAAGGCGSGGCSHSHGHGQEQDQAAGAEVDQVVREYQQERDDPELLARDRAMDEFKDDHRRGEGNRHNRS</sequence>
<dbReference type="GO" id="GO:0051721">
    <property type="term" value="F:protein phosphatase 2A binding"/>
    <property type="evidence" value="ECO:0007669"/>
    <property type="project" value="TreeGrafter"/>
</dbReference>
<comment type="caution">
    <text evidence="4">The sequence shown here is derived from an EMBL/GenBank/DDBJ whole genome shotgun (WGS) entry which is preliminary data.</text>
</comment>
<dbReference type="GO" id="GO:0009966">
    <property type="term" value="P:regulation of signal transduction"/>
    <property type="evidence" value="ECO:0007669"/>
    <property type="project" value="InterPro"/>
</dbReference>
<dbReference type="Pfam" id="PF04177">
    <property type="entry name" value="TAP42"/>
    <property type="match status" value="1"/>
</dbReference>
<gene>
    <name evidence="4" type="ORF">CLODIP_2_CD08832</name>
</gene>
<feature type="region of interest" description="Disordered" evidence="3">
    <location>
        <begin position="234"/>
        <end position="258"/>
    </location>
</feature>
<dbReference type="FunFam" id="1.25.40.540:FF:000003">
    <property type="entry name" value="Immunoglobulin (CD79A)-binding protein 1"/>
    <property type="match status" value="1"/>
</dbReference>
<comment type="similarity">
    <text evidence="1">Belongs to the IGBP1/TAP42 family.</text>
</comment>
<evidence type="ECO:0000313" key="4">
    <source>
        <dbReference type="EMBL" id="CAB3360305.1"/>
    </source>
</evidence>
<protein>
    <recommendedName>
        <fullName evidence="6">TAP42-like family protein</fullName>
    </recommendedName>
</protein>
<dbReference type="PANTHER" id="PTHR10933:SF9">
    <property type="entry name" value="IMMUNOGLOBULIN-BINDING PROTEIN 1"/>
    <property type="match status" value="1"/>
</dbReference>
<reference evidence="4 5" key="1">
    <citation type="submission" date="2020-04" db="EMBL/GenBank/DDBJ databases">
        <authorList>
            <person name="Alioto T."/>
            <person name="Alioto T."/>
            <person name="Gomez Garrido J."/>
        </authorList>
    </citation>
    <scope>NUCLEOTIDE SEQUENCE [LARGE SCALE GENOMIC DNA]</scope>
</reference>
<keyword evidence="5" id="KW-1185">Reference proteome</keyword>
<evidence type="ECO:0000256" key="1">
    <source>
        <dbReference type="ARBA" id="ARBA00034730"/>
    </source>
</evidence>
<dbReference type="PANTHER" id="PTHR10933">
    <property type="entry name" value="IMMUNOGLOBULIN-BINDING PROTEIN 1"/>
    <property type="match status" value="1"/>
</dbReference>
<evidence type="ECO:0008006" key="6">
    <source>
        <dbReference type="Google" id="ProtNLM"/>
    </source>
</evidence>
<evidence type="ECO:0000313" key="5">
    <source>
        <dbReference type="Proteomes" id="UP000494165"/>
    </source>
</evidence>
<dbReference type="Gene3D" id="1.25.40.540">
    <property type="entry name" value="TAP42-like family"/>
    <property type="match status" value="1"/>
</dbReference>
<dbReference type="Proteomes" id="UP000494165">
    <property type="component" value="Unassembled WGS sequence"/>
</dbReference>
<dbReference type="GO" id="GO:0035303">
    <property type="term" value="P:regulation of dephosphorylation"/>
    <property type="evidence" value="ECO:0007669"/>
    <property type="project" value="TreeGrafter"/>
</dbReference>
<proteinExistence type="inferred from homology"/>
<name>A0A8S1C2R7_9INSE</name>
<dbReference type="OrthoDB" id="10261753at2759"/>
<dbReference type="GO" id="GO:0005829">
    <property type="term" value="C:cytosol"/>
    <property type="evidence" value="ECO:0007669"/>
    <property type="project" value="TreeGrafter"/>
</dbReference>
<feature type="compositionally biased region" description="Basic and acidic residues" evidence="3">
    <location>
        <begin position="333"/>
        <end position="372"/>
    </location>
</feature>
<feature type="coiled-coil region" evidence="2">
    <location>
        <begin position="159"/>
        <end position="228"/>
    </location>
</feature>
<dbReference type="EMBL" id="CADEPI010000003">
    <property type="protein sequence ID" value="CAB3360305.1"/>
    <property type="molecule type" value="Genomic_DNA"/>
</dbReference>
<dbReference type="InterPro" id="IPR007304">
    <property type="entry name" value="TAP46-like"/>
</dbReference>
<dbReference type="AlphaFoldDB" id="A0A8S1C2R7"/>
<evidence type="ECO:0000256" key="3">
    <source>
        <dbReference type="SAM" id="MobiDB-lite"/>
    </source>
</evidence>
<accession>A0A8S1C2R7</accession>
<keyword evidence="2" id="KW-0175">Coiled coil</keyword>
<feature type="region of interest" description="Disordered" evidence="3">
    <location>
        <begin position="301"/>
        <end position="372"/>
    </location>
</feature>
<organism evidence="4 5">
    <name type="scientific">Cloeon dipterum</name>
    <dbReference type="NCBI Taxonomy" id="197152"/>
    <lineage>
        <taxon>Eukaryota</taxon>
        <taxon>Metazoa</taxon>
        <taxon>Ecdysozoa</taxon>
        <taxon>Arthropoda</taxon>
        <taxon>Hexapoda</taxon>
        <taxon>Insecta</taxon>
        <taxon>Pterygota</taxon>
        <taxon>Palaeoptera</taxon>
        <taxon>Ephemeroptera</taxon>
        <taxon>Pisciforma</taxon>
        <taxon>Baetidae</taxon>
        <taxon>Cloeon</taxon>
    </lineage>
</organism>
<dbReference type="InterPro" id="IPR038511">
    <property type="entry name" value="TAP42/TAP46-like_sf"/>
</dbReference>
<evidence type="ECO:0000256" key="2">
    <source>
        <dbReference type="SAM" id="Coils"/>
    </source>
</evidence>